<keyword evidence="3 10" id="KW-1133">Transmembrane helix</keyword>
<keyword evidence="2 8" id="KW-0812">Transmembrane</keyword>
<evidence type="ECO:0000256" key="9">
    <source>
        <dbReference type="SAM" id="MobiDB-lite"/>
    </source>
</evidence>
<dbReference type="GO" id="GO:0004930">
    <property type="term" value="F:G protein-coupled receptor activity"/>
    <property type="evidence" value="ECO:0007669"/>
    <property type="project" value="UniProtKB-KW"/>
</dbReference>
<evidence type="ECO:0000256" key="7">
    <source>
        <dbReference type="ARBA" id="ARBA00023224"/>
    </source>
</evidence>
<gene>
    <name evidence="12" type="ORF">SNE40_021639</name>
</gene>
<feature type="transmembrane region" description="Helical" evidence="10">
    <location>
        <begin position="424"/>
        <end position="447"/>
    </location>
</feature>
<protein>
    <recommendedName>
        <fullName evidence="11">G-protein coupled receptors family 1 profile domain-containing protein</fullName>
    </recommendedName>
</protein>
<dbReference type="PROSITE" id="PS00237">
    <property type="entry name" value="G_PROTEIN_RECEP_F1_1"/>
    <property type="match status" value="1"/>
</dbReference>
<keyword evidence="4 8" id="KW-0297">G-protein coupled receptor</keyword>
<dbReference type="CDD" id="cd00637">
    <property type="entry name" value="7tm_classA_rhodopsin-like"/>
    <property type="match status" value="1"/>
</dbReference>
<feature type="transmembrane region" description="Helical" evidence="10">
    <location>
        <begin position="130"/>
        <end position="148"/>
    </location>
</feature>
<comment type="subcellular location">
    <subcellularLocation>
        <location evidence="1">Membrane</location>
        <topology evidence="1">Multi-pass membrane protein</topology>
    </subcellularLocation>
</comment>
<dbReference type="SUPFAM" id="SSF81321">
    <property type="entry name" value="Family A G protein-coupled receptor-like"/>
    <property type="match status" value="1"/>
</dbReference>
<evidence type="ECO:0000256" key="8">
    <source>
        <dbReference type="RuleBase" id="RU000688"/>
    </source>
</evidence>
<dbReference type="InterPro" id="IPR000276">
    <property type="entry name" value="GPCR_Rhodpsn"/>
</dbReference>
<dbReference type="EMBL" id="JAZGQO010000018">
    <property type="protein sequence ID" value="KAK6167667.1"/>
    <property type="molecule type" value="Genomic_DNA"/>
</dbReference>
<keyword evidence="6 8" id="KW-0675">Receptor</keyword>
<organism evidence="12 13">
    <name type="scientific">Patella caerulea</name>
    <name type="common">Rayed Mediterranean limpet</name>
    <dbReference type="NCBI Taxonomy" id="87958"/>
    <lineage>
        <taxon>Eukaryota</taxon>
        <taxon>Metazoa</taxon>
        <taxon>Spiralia</taxon>
        <taxon>Lophotrochozoa</taxon>
        <taxon>Mollusca</taxon>
        <taxon>Gastropoda</taxon>
        <taxon>Patellogastropoda</taxon>
        <taxon>Patelloidea</taxon>
        <taxon>Patellidae</taxon>
        <taxon>Patella</taxon>
    </lineage>
</organism>
<dbReference type="Proteomes" id="UP001347796">
    <property type="component" value="Unassembled WGS sequence"/>
</dbReference>
<proteinExistence type="inferred from homology"/>
<evidence type="ECO:0000256" key="2">
    <source>
        <dbReference type="ARBA" id="ARBA00022692"/>
    </source>
</evidence>
<evidence type="ECO:0000313" key="12">
    <source>
        <dbReference type="EMBL" id="KAK6167667.1"/>
    </source>
</evidence>
<dbReference type="AlphaFoldDB" id="A0AAN8FZY1"/>
<evidence type="ECO:0000256" key="6">
    <source>
        <dbReference type="ARBA" id="ARBA00023170"/>
    </source>
</evidence>
<feature type="transmembrane region" description="Helical" evidence="10">
    <location>
        <begin position="97"/>
        <end position="118"/>
    </location>
</feature>
<dbReference type="Gene3D" id="1.20.1070.10">
    <property type="entry name" value="Rhodopsin 7-helix transmembrane proteins"/>
    <property type="match status" value="1"/>
</dbReference>
<feature type="transmembrane region" description="Helical" evidence="10">
    <location>
        <begin position="168"/>
        <end position="187"/>
    </location>
</feature>
<dbReference type="Pfam" id="PF00001">
    <property type="entry name" value="7tm_1"/>
    <property type="match status" value="1"/>
</dbReference>
<dbReference type="PANTHER" id="PTHR24243">
    <property type="entry name" value="G-PROTEIN COUPLED RECEPTOR"/>
    <property type="match status" value="1"/>
</dbReference>
<evidence type="ECO:0000256" key="4">
    <source>
        <dbReference type="ARBA" id="ARBA00023040"/>
    </source>
</evidence>
<keyword evidence="7 8" id="KW-0807">Transducer</keyword>
<dbReference type="PROSITE" id="PS50262">
    <property type="entry name" value="G_PROTEIN_RECEP_F1_2"/>
    <property type="match status" value="1"/>
</dbReference>
<feature type="transmembrane region" description="Helical" evidence="10">
    <location>
        <begin position="208"/>
        <end position="227"/>
    </location>
</feature>
<feature type="domain" description="G-protein coupled receptors family 1 profile" evidence="11">
    <location>
        <begin position="111"/>
        <end position="444"/>
    </location>
</feature>
<sequence length="477" mass="53787">MDLIIDIDSVEDNANSSYSRSFVNSTNADGAFQNSTFLDDSIASTILSVVELNESLVTEYDSAPTTPFWGDNSTTSINKLDYLDELSRKAAVEQWPVISYIGILMIVGLVGNLLVLYVHLFKFKRSSTRTFVVSLACFDVLSCAISMPGEILDIRFGFDYPSVVCCKLLRSITSFCSISSGFTLMAVSYDRYGRICNPLMRQMGQKKASMMVFVASAASIFVSWPLALLSGSKTVETNNPNITGFECSVSDNYRKSKFPLIYTICLFLAFMSAFVVMTVFYSLIGRQVTKQSAFRKSVTSNRQRNRTISSNTSDSERNGHRIRKISSTSMGGIAIEENQYSFENESDYSISYPSKRHLTRKSSLRSTNKIAKRMPDDNRTRKITMMLFLISLVFLLSFMPHLILKAIQALNKGFAQNTTLAAEILYNIFVRTYFINSVSNAFIYGFCSPRFRKECKDLFKRVIARRRKFSLNSNSLN</sequence>
<evidence type="ECO:0000259" key="11">
    <source>
        <dbReference type="PROSITE" id="PS50262"/>
    </source>
</evidence>
<keyword evidence="5 10" id="KW-0472">Membrane</keyword>
<dbReference type="GO" id="GO:0005886">
    <property type="term" value="C:plasma membrane"/>
    <property type="evidence" value="ECO:0007669"/>
    <property type="project" value="TreeGrafter"/>
</dbReference>
<feature type="compositionally biased region" description="Polar residues" evidence="9">
    <location>
        <begin position="297"/>
        <end position="313"/>
    </location>
</feature>
<evidence type="ECO:0000313" key="13">
    <source>
        <dbReference type="Proteomes" id="UP001347796"/>
    </source>
</evidence>
<evidence type="ECO:0000256" key="5">
    <source>
        <dbReference type="ARBA" id="ARBA00023136"/>
    </source>
</evidence>
<accession>A0AAN8FZY1</accession>
<evidence type="ECO:0000256" key="3">
    <source>
        <dbReference type="ARBA" id="ARBA00022989"/>
    </source>
</evidence>
<evidence type="ECO:0000256" key="1">
    <source>
        <dbReference type="ARBA" id="ARBA00004141"/>
    </source>
</evidence>
<feature type="transmembrane region" description="Helical" evidence="10">
    <location>
        <begin position="260"/>
        <end position="284"/>
    </location>
</feature>
<dbReference type="PANTHER" id="PTHR24243:SF224">
    <property type="entry name" value="G-PROTEIN COUPLED RECEPTOR 19-RELATED"/>
    <property type="match status" value="1"/>
</dbReference>
<name>A0AAN8FZY1_PATCE</name>
<dbReference type="PRINTS" id="PR00237">
    <property type="entry name" value="GPCRRHODOPSN"/>
</dbReference>
<evidence type="ECO:0000256" key="10">
    <source>
        <dbReference type="SAM" id="Phobius"/>
    </source>
</evidence>
<feature type="region of interest" description="Disordered" evidence="9">
    <location>
        <begin position="297"/>
        <end position="321"/>
    </location>
</feature>
<comment type="similarity">
    <text evidence="8">Belongs to the G-protein coupled receptor 1 family.</text>
</comment>
<comment type="caution">
    <text evidence="12">The sequence shown here is derived from an EMBL/GenBank/DDBJ whole genome shotgun (WGS) entry which is preliminary data.</text>
</comment>
<feature type="transmembrane region" description="Helical" evidence="10">
    <location>
        <begin position="383"/>
        <end position="404"/>
    </location>
</feature>
<dbReference type="InterPro" id="IPR017452">
    <property type="entry name" value="GPCR_Rhodpsn_7TM"/>
</dbReference>
<keyword evidence="13" id="KW-1185">Reference proteome</keyword>
<reference evidence="12 13" key="1">
    <citation type="submission" date="2024-01" db="EMBL/GenBank/DDBJ databases">
        <title>The genome of the rayed Mediterranean limpet Patella caerulea (Linnaeus, 1758).</title>
        <authorList>
            <person name="Anh-Thu Weber A."/>
            <person name="Halstead-Nussloch G."/>
        </authorList>
    </citation>
    <scope>NUCLEOTIDE SEQUENCE [LARGE SCALE GENOMIC DNA]</scope>
    <source>
        <strain evidence="12">AATW-2023a</strain>
        <tissue evidence="12">Whole specimen</tissue>
    </source>
</reference>